<dbReference type="OrthoDB" id="5588953at2"/>
<evidence type="ECO:0000313" key="2">
    <source>
        <dbReference type="EMBL" id="TWX59651.1"/>
    </source>
</evidence>
<evidence type="ECO:0008006" key="6">
    <source>
        <dbReference type="Google" id="ProtNLM"/>
    </source>
</evidence>
<dbReference type="AlphaFoldDB" id="A0A5C6QL55"/>
<evidence type="ECO:0000313" key="3">
    <source>
        <dbReference type="EMBL" id="TWX69378.1"/>
    </source>
</evidence>
<feature type="compositionally biased region" description="Polar residues" evidence="1">
    <location>
        <begin position="43"/>
        <end position="66"/>
    </location>
</feature>
<gene>
    <name evidence="2" type="ORF">ESZ26_09450</name>
    <name evidence="3" type="ORF">ESZ27_05450</name>
</gene>
<evidence type="ECO:0000313" key="5">
    <source>
        <dbReference type="Proteomes" id="UP000321917"/>
    </source>
</evidence>
<name>A0A5C6QL55_9GAMM</name>
<evidence type="ECO:0000313" key="4">
    <source>
        <dbReference type="Proteomes" id="UP000321525"/>
    </source>
</evidence>
<evidence type="ECO:0000256" key="1">
    <source>
        <dbReference type="SAM" id="MobiDB-lite"/>
    </source>
</evidence>
<comment type="caution">
    <text evidence="3">The sequence shown here is derived from an EMBL/GenBank/DDBJ whole genome shotgun (WGS) entry which is preliminary data.</text>
</comment>
<proteinExistence type="predicted"/>
<dbReference type="RefSeq" id="WP_146796852.1">
    <property type="nucleotide sequence ID" value="NZ_VOLP01000002.1"/>
</dbReference>
<accession>A0A5C6QL55</accession>
<organism evidence="3 5">
    <name type="scientific">Colwellia hornerae</name>
    <dbReference type="NCBI Taxonomy" id="89402"/>
    <lineage>
        <taxon>Bacteria</taxon>
        <taxon>Pseudomonadati</taxon>
        <taxon>Pseudomonadota</taxon>
        <taxon>Gammaproteobacteria</taxon>
        <taxon>Alteromonadales</taxon>
        <taxon>Colwelliaceae</taxon>
        <taxon>Colwellia</taxon>
    </lineage>
</organism>
<protein>
    <recommendedName>
        <fullName evidence="6">Flagellar basal-body/hook protein C-terminal domain-containing protein</fullName>
    </recommendedName>
</protein>
<dbReference type="EMBL" id="VOLR01000011">
    <property type="protein sequence ID" value="TWX59651.1"/>
    <property type="molecule type" value="Genomic_DNA"/>
</dbReference>
<dbReference type="Proteomes" id="UP000321525">
    <property type="component" value="Unassembled WGS sequence"/>
</dbReference>
<sequence>MEIQSALASGLQGFQKAQGDVTEAAADITANLAVSPEDFGIGQENNTDNAATPDTANKNASSAESTDLSKAVVDLKVAEFQAKASADVIQTADETLGTLLDVRA</sequence>
<dbReference type="Proteomes" id="UP000321917">
    <property type="component" value="Unassembled WGS sequence"/>
</dbReference>
<keyword evidence="4" id="KW-1185">Reference proteome</keyword>
<dbReference type="EMBL" id="VOLQ01000007">
    <property type="protein sequence ID" value="TWX69378.1"/>
    <property type="molecule type" value="Genomic_DNA"/>
</dbReference>
<reference evidence="3 5" key="1">
    <citation type="submission" date="2019-07" db="EMBL/GenBank/DDBJ databases">
        <title>Genomes of sea-ice associated Colwellia species.</title>
        <authorList>
            <person name="Bowman J.P."/>
        </authorList>
    </citation>
    <scope>NUCLEOTIDE SEQUENCE [LARGE SCALE GENOMIC DNA]</scope>
    <source>
        <strain evidence="2 4">ACAM 607</strain>
        <strain evidence="3 5">IC036</strain>
    </source>
</reference>
<feature type="region of interest" description="Disordered" evidence="1">
    <location>
        <begin position="37"/>
        <end position="66"/>
    </location>
</feature>